<dbReference type="GO" id="GO:0008270">
    <property type="term" value="F:zinc ion binding"/>
    <property type="evidence" value="ECO:0007669"/>
    <property type="project" value="UniProtKB-UniRule"/>
</dbReference>
<dbReference type="GO" id="GO:0045893">
    <property type="term" value="P:positive regulation of DNA-templated transcription"/>
    <property type="evidence" value="ECO:0007669"/>
    <property type="project" value="InterPro"/>
</dbReference>
<keyword evidence="7 9" id="KW-0010">Activator</keyword>
<keyword evidence="2 9" id="KW-0479">Metal-binding</keyword>
<comment type="subcellular location">
    <subcellularLocation>
        <location evidence="9">Cytoplasm</location>
    </subcellularLocation>
</comment>
<feature type="binding site" evidence="9">
    <location>
        <position position="144"/>
    </location>
    <ligand>
        <name>Zn(2+)</name>
        <dbReference type="ChEBI" id="CHEBI:29105"/>
    </ligand>
</feature>
<dbReference type="SUPFAM" id="SSF160930">
    <property type="entry name" value="FlhC-like"/>
    <property type="match status" value="1"/>
</dbReference>
<keyword evidence="10" id="KW-0966">Cell projection</keyword>
<sequence>MNDPVRRHDLVDDAQRTMQAVALIRLGARLQMLEIECALPYDRLARLYREVRGVAAPKGMLPSSTDWYMTWLANLHASLFHGIYRFLRNDAGCSRLEALVKGYTLYAEHGGAADIALPLDLTRAWMLVRFIDGGVLDLASCARCGASFVTYRYALRRHTVCVACRLPARAGKRAVDAPPRVDPVAPCATRQDARATIMSRRKGGTVATRGCGAGGWRGERDAG</sequence>
<dbReference type="Proteomes" id="UP000289650">
    <property type="component" value="Unassembled WGS sequence"/>
</dbReference>
<protein>
    <recommendedName>
        <fullName evidence="9">Flagellar transcriptional regulator FlhC</fullName>
    </recommendedName>
</protein>
<dbReference type="RefSeq" id="WP_129517878.1">
    <property type="nucleotide sequence ID" value="NZ_QWEX01000003.1"/>
</dbReference>
<feature type="binding site" evidence="9">
    <location>
        <position position="164"/>
    </location>
    <ligand>
        <name>Zn(2+)</name>
        <dbReference type="ChEBI" id="CHEBI:29105"/>
    </ligand>
</feature>
<comment type="caution">
    <text evidence="10">The sequence shown here is derived from an EMBL/GenBank/DDBJ whole genome shotgun (WGS) entry which is preliminary data.</text>
</comment>
<evidence type="ECO:0000256" key="9">
    <source>
        <dbReference type="HAMAP-Rule" id="MF_01891"/>
    </source>
</evidence>
<keyword evidence="10" id="KW-0969">Cilium</keyword>
<dbReference type="AlphaFoldDB" id="A0A4Q2A8N1"/>
<keyword evidence="4 9" id="KW-0862">Zinc</keyword>
<comment type="subunit">
    <text evidence="9">Heterohexamer composed of two FlhC and four FlhD subunits. Each FlhC binds a FlhD dimer, forming a heterotrimer, and a hexamer assembles by dimerization of two heterotrimers.</text>
</comment>
<keyword evidence="5 9" id="KW-0805">Transcription regulation</keyword>
<comment type="function">
    <text evidence="9">Functions in complex with FlhD as a master transcriptional regulator that regulates transcription of several flagellar and non-flagellar operons by binding to their promoter region. Activates expression of class 2 flagellar genes, including fliA, which is a flagellum-specific sigma factor that turns on the class 3 genes. Also regulates genes whose products function in a variety of physiological pathways.</text>
</comment>
<dbReference type="HAMAP" id="MF_01891">
    <property type="entry name" value="FhlC"/>
    <property type="match status" value="1"/>
</dbReference>
<evidence type="ECO:0000256" key="5">
    <source>
        <dbReference type="ARBA" id="ARBA00023015"/>
    </source>
</evidence>
<evidence type="ECO:0000256" key="7">
    <source>
        <dbReference type="ARBA" id="ARBA00023159"/>
    </source>
</evidence>
<organism evidence="10 11">
    <name type="scientific">Burkholderia stabilis</name>
    <dbReference type="NCBI Taxonomy" id="95485"/>
    <lineage>
        <taxon>Bacteria</taxon>
        <taxon>Pseudomonadati</taxon>
        <taxon>Pseudomonadota</taxon>
        <taxon>Betaproteobacteria</taxon>
        <taxon>Burkholderiales</taxon>
        <taxon>Burkholderiaceae</taxon>
        <taxon>Burkholderia</taxon>
        <taxon>Burkholderia cepacia complex</taxon>
    </lineage>
</organism>
<keyword evidence="3 9" id="KW-1005">Bacterial flagellum biogenesis</keyword>
<dbReference type="Pfam" id="PF05280">
    <property type="entry name" value="FlhC"/>
    <property type="match status" value="1"/>
</dbReference>
<keyword evidence="6 9" id="KW-0238">DNA-binding</keyword>
<comment type="cofactor">
    <cofactor evidence="9">
        <name>Zn(2+)</name>
        <dbReference type="ChEBI" id="CHEBI:29105"/>
    </cofactor>
    <text evidence="9">Binds 1 zinc ion per subunit.</text>
</comment>
<evidence type="ECO:0000313" key="11">
    <source>
        <dbReference type="Proteomes" id="UP000289650"/>
    </source>
</evidence>
<gene>
    <name evidence="9 10" type="primary">flhC</name>
    <name evidence="10" type="ORF">D1006_35785</name>
</gene>
<proteinExistence type="inferred from homology"/>
<keyword evidence="10" id="KW-0282">Flagellum</keyword>
<evidence type="ECO:0000256" key="8">
    <source>
        <dbReference type="ARBA" id="ARBA00023163"/>
    </source>
</evidence>
<comment type="similarity">
    <text evidence="9">Belongs to the FlhC family.</text>
</comment>
<evidence type="ECO:0000313" key="10">
    <source>
        <dbReference type="EMBL" id="RXV65435.1"/>
    </source>
</evidence>
<feature type="binding site" evidence="9">
    <location>
        <position position="141"/>
    </location>
    <ligand>
        <name>Zn(2+)</name>
        <dbReference type="ChEBI" id="CHEBI:29105"/>
    </ligand>
</feature>
<reference evidence="10 11" key="1">
    <citation type="submission" date="2018-08" db="EMBL/GenBank/DDBJ databases">
        <title>Mountain-cultivated ginseng endophyte, Burkholderia stabilis and its activity against ginseng root rot disease.</title>
        <authorList>
            <person name="Tapan Kumar M."/>
            <person name="Bae H."/>
            <person name="Shanmugam G."/>
            <person name="Jeon J."/>
        </authorList>
    </citation>
    <scope>NUCLEOTIDE SEQUENCE [LARGE SCALE GENOMIC DNA]</scope>
    <source>
        <strain evidence="10 11">EB159</strain>
    </source>
</reference>
<dbReference type="GO" id="GO:1902208">
    <property type="term" value="P:regulation of bacterial-type flagellum assembly"/>
    <property type="evidence" value="ECO:0007669"/>
    <property type="project" value="UniProtKB-UniRule"/>
</dbReference>
<dbReference type="OrthoDB" id="9033648at2"/>
<dbReference type="InterPro" id="IPR007944">
    <property type="entry name" value="FlhC"/>
</dbReference>
<dbReference type="EMBL" id="QWEX01000003">
    <property type="protein sequence ID" value="RXV65435.1"/>
    <property type="molecule type" value="Genomic_DNA"/>
</dbReference>
<evidence type="ECO:0000256" key="4">
    <source>
        <dbReference type="ARBA" id="ARBA00022833"/>
    </source>
</evidence>
<evidence type="ECO:0000256" key="6">
    <source>
        <dbReference type="ARBA" id="ARBA00023125"/>
    </source>
</evidence>
<name>A0A4Q2A8N1_9BURK</name>
<evidence type="ECO:0000256" key="2">
    <source>
        <dbReference type="ARBA" id="ARBA00022723"/>
    </source>
</evidence>
<evidence type="ECO:0000256" key="1">
    <source>
        <dbReference type="ARBA" id="ARBA00022490"/>
    </source>
</evidence>
<dbReference type="GO" id="GO:0005737">
    <property type="term" value="C:cytoplasm"/>
    <property type="evidence" value="ECO:0007669"/>
    <property type="project" value="UniProtKB-SubCell"/>
</dbReference>
<keyword evidence="1 9" id="KW-0963">Cytoplasm</keyword>
<feature type="binding site" evidence="9">
    <location>
        <position position="161"/>
    </location>
    <ligand>
        <name>Zn(2+)</name>
        <dbReference type="ChEBI" id="CHEBI:29105"/>
    </ligand>
</feature>
<keyword evidence="8 9" id="KW-0804">Transcription</keyword>
<dbReference type="GO" id="GO:0044781">
    <property type="term" value="P:bacterial-type flagellum organization"/>
    <property type="evidence" value="ECO:0007669"/>
    <property type="project" value="UniProtKB-KW"/>
</dbReference>
<dbReference type="GO" id="GO:0003677">
    <property type="term" value="F:DNA binding"/>
    <property type="evidence" value="ECO:0007669"/>
    <property type="project" value="UniProtKB-UniRule"/>
</dbReference>
<accession>A0A4Q2A8N1</accession>
<evidence type="ECO:0000256" key="3">
    <source>
        <dbReference type="ARBA" id="ARBA00022795"/>
    </source>
</evidence>